<dbReference type="EC" id="1.-.-.-" evidence="5"/>
<dbReference type="GO" id="GO:0005829">
    <property type="term" value="C:cytosol"/>
    <property type="evidence" value="ECO:0007669"/>
    <property type="project" value="UniProtKB-ARBA"/>
</dbReference>
<dbReference type="GO" id="GO:0016628">
    <property type="term" value="F:oxidoreductase activity, acting on the CH-CH group of donors, NAD or NADP as acceptor"/>
    <property type="evidence" value="ECO:0007669"/>
    <property type="project" value="UniProtKB-ARBA"/>
</dbReference>
<dbReference type="SUPFAM" id="SSF51395">
    <property type="entry name" value="FMN-linked oxidoreductases"/>
    <property type="match status" value="1"/>
</dbReference>
<evidence type="ECO:0000256" key="3">
    <source>
        <dbReference type="ARBA" id="ARBA00023002"/>
    </source>
</evidence>
<dbReference type="InterPro" id="IPR001155">
    <property type="entry name" value="OxRdtase_FMN_N"/>
</dbReference>
<evidence type="ECO:0000259" key="4">
    <source>
        <dbReference type="Pfam" id="PF00724"/>
    </source>
</evidence>
<dbReference type="InterPro" id="IPR045247">
    <property type="entry name" value="Oye-like"/>
</dbReference>
<evidence type="ECO:0000256" key="2">
    <source>
        <dbReference type="ARBA" id="ARBA00005979"/>
    </source>
</evidence>
<proteinExistence type="inferred from homology"/>
<evidence type="ECO:0000313" key="5">
    <source>
        <dbReference type="EMBL" id="QEG24954.1"/>
    </source>
</evidence>
<dbReference type="InterPro" id="IPR013785">
    <property type="entry name" value="Aldolase_TIM"/>
</dbReference>
<dbReference type="KEGG" id="mff:MFFC18_48770"/>
<dbReference type="STRING" id="980251.GCA_001642875_04989"/>
<dbReference type="Proteomes" id="UP000322214">
    <property type="component" value="Chromosome"/>
</dbReference>
<name>A0A5B9PFB7_9BACT</name>
<sequence>MSTATQSQSQTQIQNPALFKSIKVGDLTFPNRIFVAPLTRARSDHDQRTQTPLHALYYAQRASSGLIVSEATQISQEGIGYAWTPGIHTDEQVESWKLVNDAIHNAGGHIFCQLWHVGAISHPVFQRDNGQPVSSSVWTPEGQAFVGSYHPDGPQVPHEEARALKMDEIPRILDDYRHAAKQAKAAGFDGIELHAANGYLIDQFLRDSVNQRDDQYGGSIENRVRLLTEVVDALCEVLPANRVGVRLTPIGGPGNSSDSDPMALYTAAAKAISGKGLAYLHVVRANGHTGSDSAELSEQVVKAMRKSFDGTFIANGGFTAEEANEWIENGDADAVAFGRLFISNPDLPERFASGAELNEPDQNTFYGGGAEGYVDYPSLKKTNDAM</sequence>
<dbReference type="RefSeq" id="WP_084416853.1">
    <property type="nucleotide sequence ID" value="NZ_CP042912.1"/>
</dbReference>
<dbReference type="EMBL" id="CP042912">
    <property type="protein sequence ID" value="QEG24954.1"/>
    <property type="molecule type" value="Genomic_DNA"/>
</dbReference>
<dbReference type="Gene3D" id="3.20.20.70">
    <property type="entry name" value="Aldolase class I"/>
    <property type="match status" value="1"/>
</dbReference>
<dbReference type="CDD" id="cd02933">
    <property type="entry name" value="OYE_like_FMN"/>
    <property type="match status" value="1"/>
</dbReference>
<reference evidence="5 6" key="1">
    <citation type="submission" date="2019-08" db="EMBL/GenBank/DDBJ databases">
        <title>Deep-cultivation of Planctomycetes and their phenomic and genomic characterization uncovers novel biology.</title>
        <authorList>
            <person name="Wiegand S."/>
            <person name="Jogler M."/>
            <person name="Boedeker C."/>
            <person name="Pinto D."/>
            <person name="Vollmers J."/>
            <person name="Rivas-Marin E."/>
            <person name="Kohn T."/>
            <person name="Peeters S.H."/>
            <person name="Heuer A."/>
            <person name="Rast P."/>
            <person name="Oberbeckmann S."/>
            <person name="Bunk B."/>
            <person name="Jeske O."/>
            <person name="Meyerdierks A."/>
            <person name="Storesund J.E."/>
            <person name="Kallscheuer N."/>
            <person name="Luecker S."/>
            <person name="Lage O.M."/>
            <person name="Pohl T."/>
            <person name="Merkel B.J."/>
            <person name="Hornburger P."/>
            <person name="Mueller R.-W."/>
            <person name="Bruemmer F."/>
            <person name="Labrenz M."/>
            <person name="Spormann A.M."/>
            <person name="Op den Camp H."/>
            <person name="Overmann J."/>
            <person name="Amann R."/>
            <person name="Jetten M.S.M."/>
            <person name="Mascher T."/>
            <person name="Medema M.H."/>
            <person name="Devos D.P."/>
            <person name="Kaster A.-K."/>
            <person name="Ovreas L."/>
            <person name="Rohde M."/>
            <person name="Galperin M.Y."/>
            <person name="Jogler C."/>
        </authorList>
    </citation>
    <scope>NUCLEOTIDE SEQUENCE [LARGE SCALE GENOMIC DNA]</scope>
    <source>
        <strain evidence="5 6">FC18</strain>
    </source>
</reference>
<comment type="similarity">
    <text evidence="2">Belongs to the NADH:flavin oxidoreductase/NADH oxidase family.</text>
</comment>
<dbReference type="OrthoDB" id="9772736at2"/>
<feature type="domain" description="NADH:flavin oxidoreductase/NADH oxidase N-terminal" evidence="4">
    <location>
        <begin position="18"/>
        <end position="358"/>
    </location>
</feature>
<dbReference type="AlphaFoldDB" id="A0A5B9PFB7"/>
<organism evidence="5 6">
    <name type="scientific">Mariniblastus fucicola</name>
    <dbReference type="NCBI Taxonomy" id="980251"/>
    <lineage>
        <taxon>Bacteria</taxon>
        <taxon>Pseudomonadati</taxon>
        <taxon>Planctomycetota</taxon>
        <taxon>Planctomycetia</taxon>
        <taxon>Pirellulales</taxon>
        <taxon>Pirellulaceae</taxon>
        <taxon>Mariniblastus</taxon>
    </lineage>
</organism>
<dbReference type="PANTHER" id="PTHR22893:SF91">
    <property type="entry name" value="NADPH DEHYDROGENASE 2-RELATED"/>
    <property type="match status" value="1"/>
</dbReference>
<evidence type="ECO:0000256" key="1">
    <source>
        <dbReference type="ARBA" id="ARBA00001917"/>
    </source>
</evidence>
<evidence type="ECO:0000313" key="6">
    <source>
        <dbReference type="Proteomes" id="UP000322214"/>
    </source>
</evidence>
<comment type="cofactor">
    <cofactor evidence="1">
        <name>FMN</name>
        <dbReference type="ChEBI" id="CHEBI:58210"/>
    </cofactor>
</comment>
<dbReference type="Pfam" id="PF00724">
    <property type="entry name" value="Oxidored_FMN"/>
    <property type="match status" value="1"/>
</dbReference>
<dbReference type="FunFam" id="3.20.20.70:FF:000059">
    <property type="entry name" value="N-ethylmaleimide reductase, FMN-linked"/>
    <property type="match status" value="1"/>
</dbReference>
<keyword evidence="3 5" id="KW-0560">Oxidoreductase</keyword>
<gene>
    <name evidence="5" type="primary">nemA</name>
    <name evidence="5" type="ORF">MFFC18_48770</name>
</gene>
<keyword evidence="6" id="KW-1185">Reference proteome</keyword>
<accession>A0A5B9PFB7</accession>
<dbReference type="GO" id="GO:0010181">
    <property type="term" value="F:FMN binding"/>
    <property type="evidence" value="ECO:0007669"/>
    <property type="project" value="InterPro"/>
</dbReference>
<protein>
    <submittedName>
        <fullName evidence="5">N-ethylmaleimide reductase</fullName>
        <ecNumber evidence="5">1.-.-.-</ecNumber>
    </submittedName>
</protein>
<dbReference type="PANTHER" id="PTHR22893">
    <property type="entry name" value="NADH OXIDOREDUCTASE-RELATED"/>
    <property type="match status" value="1"/>
</dbReference>